<protein>
    <recommendedName>
        <fullName evidence="4">YncE family protein</fullName>
    </recommendedName>
</protein>
<sequence length="412" mass="43011">MVIARFLGCALAAAALAGCSDPDPIIEVRYGAYEGDPYPNRRPEIAIPEGGMGVVTDSLSDTISLIALETGERFGVRPVGREPVTIDGPHRVAVDAAGGALYIALSYPDTAGSSGPHAVHGGSAVAGYVQKLALDDLRILGQVRVEANPGDIAISEDGGRVVVSHFDLKRALDNPDDLAAARSSLVVVDPDAVSPHGSAAPTRIPVCKAANGIALSRPDGARAYVACYGDDALAIVDLTDPDAEVKLVPVGPPLSSDAHASSYGPYAAVMSPDQKTIAVSNTDSREVRFFDVASATFDEEKTILTIGAPYFAAWTPDGSAIYVPTQVPDTIARIGMTADDRGAVSRNISEECFRPHLAALDEEHGLFIVCEGDQTVTPGKVLRLDPETLETRSEAEVGLFPDAFARVAAGAR</sequence>
<dbReference type="SUPFAM" id="SSF50974">
    <property type="entry name" value="Nitrous oxide reductase, N-terminal domain"/>
    <property type="match status" value="1"/>
</dbReference>
<dbReference type="AlphaFoldDB" id="A0A150P773"/>
<dbReference type="PROSITE" id="PS51257">
    <property type="entry name" value="PROKAR_LIPOPROTEIN"/>
    <property type="match status" value="1"/>
</dbReference>
<name>A0A150P773_SORCE</name>
<dbReference type="PANTHER" id="PTHR47197">
    <property type="entry name" value="PROTEIN NIRF"/>
    <property type="match status" value="1"/>
</dbReference>
<evidence type="ECO:0000256" key="1">
    <source>
        <dbReference type="SAM" id="SignalP"/>
    </source>
</evidence>
<keyword evidence="1" id="KW-0732">Signal</keyword>
<evidence type="ECO:0008006" key="4">
    <source>
        <dbReference type="Google" id="ProtNLM"/>
    </source>
</evidence>
<feature type="signal peptide" evidence="1">
    <location>
        <begin position="1"/>
        <end position="17"/>
    </location>
</feature>
<dbReference type="Proteomes" id="UP000075604">
    <property type="component" value="Unassembled WGS sequence"/>
</dbReference>
<dbReference type="PANTHER" id="PTHR47197:SF3">
    <property type="entry name" value="DIHYDRO-HEME D1 DEHYDROGENASE"/>
    <property type="match status" value="1"/>
</dbReference>
<comment type="caution">
    <text evidence="2">The sequence shown here is derived from an EMBL/GenBank/DDBJ whole genome shotgun (WGS) entry which is preliminary data.</text>
</comment>
<accession>A0A150P773</accession>
<reference evidence="2 3" key="1">
    <citation type="submission" date="2014-02" db="EMBL/GenBank/DDBJ databases">
        <title>The small core and large imbalanced accessory genome model reveals a collaborative survival strategy of Sorangium cellulosum strains in nature.</title>
        <authorList>
            <person name="Han K."/>
            <person name="Peng R."/>
            <person name="Blom J."/>
            <person name="Li Y.-Z."/>
        </authorList>
    </citation>
    <scope>NUCLEOTIDE SEQUENCE [LARGE SCALE GENOMIC DNA]</scope>
    <source>
        <strain evidence="2 3">So0157-18</strain>
    </source>
</reference>
<dbReference type="Gene3D" id="2.130.10.10">
    <property type="entry name" value="YVTN repeat-like/Quinoprotein amine dehydrogenase"/>
    <property type="match status" value="1"/>
</dbReference>
<proteinExistence type="predicted"/>
<dbReference type="InterPro" id="IPR011045">
    <property type="entry name" value="N2O_reductase_N"/>
</dbReference>
<dbReference type="InterPro" id="IPR015943">
    <property type="entry name" value="WD40/YVTN_repeat-like_dom_sf"/>
</dbReference>
<feature type="chain" id="PRO_5007565625" description="YncE family protein" evidence="1">
    <location>
        <begin position="18"/>
        <end position="412"/>
    </location>
</feature>
<evidence type="ECO:0000313" key="3">
    <source>
        <dbReference type="Proteomes" id="UP000075604"/>
    </source>
</evidence>
<organism evidence="2 3">
    <name type="scientific">Sorangium cellulosum</name>
    <name type="common">Polyangium cellulosum</name>
    <dbReference type="NCBI Taxonomy" id="56"/>
    <lineage>
        <taxon>Bacteria</taxon>
        <taxon>Pseudomonadati</taxon>
        <taxon>Myxococcota</taxon>
        <taxon>Polyangia</taxon>
        <taxon>Polyangiales</taxon>
        <taxon>Polyangiaceae</taxon>
        <taxon>Sorangium</taxon>
    </lineage>
</organism>
<dbReference type="EMBL" id="JELX01003722">
    <property type="protein sequence ID" value="KYF51466.1"/>
    <property type="molecule type" value="Genomic_DNA"/>
</dbReference>
<dbReference type="InterPro" id="IPR051200">
    <property type="entry name" value="Host-pathogen_enzymatic-act"/>
</dbReference>
<evidence type="ECO:0000313" key="2">
    <source>
        <dbReference type="EMBL" id="KYF51466.1"/>
    </source>
</evidence>
<gene>
    <name evidence="2" type="ORF">BE04_21960</name>
</gene>